<comment type="caution">
    <text evidence="2">The sequence shown here is derived from an EMBL/GenBank/DDBJ whole genome shotgun (WGS) entry which is preliminary data.</text>
</comment>
<evidence type="ECO:0000313" key="2">
    <source>
        <dbReference type="EMBL" id="GEL93345.1"/>
    </source>
</evidence>
<feature type="compositionally biased region" description="Polar residues" evidence="1">
    <location>
        <begin position="1"/>
        <end position="12"/>
    </location>
</feature>
<gene>
    <name evidence="2" type="ORF">CCO02nite_00030</name>
</gene>
<evidence type="ECO:0000256" key="1">
    <source>
        <dbReference type="SAM" id="MobiDB-lite"/>
    </source>
</evidence>
<proteinExistence type="predicted"/>
<sequence>MEGTQVSETQDGVPSDDVPVDDVPVDEVSVDEVSIDDVPVVDEAVREALRLLDGLPERPLAEHVAVLDAVHGALQDRLAEAQG</sequence>
<reference evidence="2 3" key="1">
    <citation type="submission" date="2019-07" db="EMBL/GenBank/DDBJ databases">
        <title>Whole genome shotgun sequence of Cellulomonas composti NBRC 100758.</title>
        <authorList>
            <person name="Hosoyama A."/>
            <person name="Uohara A."/>
            <person name="Ohji S."/>
            <person name="Ichikawa N."/>
        </authorList>
    </citation>
    <scope>NUCLEOTIDE SEQUENCE [LARGE SCALE GENOMIC DNA]</scope>
    <source>
        <strain evidence="2 3">NBRC 100758</strain>
    </source>
</reference>
<name>A0A511J5S1_9CELL</name>
<dbReference type="EMBL" id="BJWG01000001">
    <property type="protein sequence ID" value="GEL93345.1"/>
    <property type="molecule type" value="Genomic_DNA"/>
</dbReference>
<keyword evidence="3" id="KW-1185">Reference proteome</keyword>
<accession>A0A511J5S1</accession>
<evidence type="ECO:0000313" key="3">
    <source>
        <dbReference type="Proteomes" id="UP000321720"/>
    </source>
</evidence>
<dbReference type="AlphaFoldDB" id="A0A511J5S1"/>
<dbReference type="Proteomes" id="UP000321720">
    <property type="component" value="Unassembled WGS sequence"/>
</dbReference>
<feature type="region of interest" description="Disordered" evidence="1">
    <location>
        <begin position="1"/>
        <end position="22"/>
    </location>
</feature>
<organism evidence="2 3">
    <name type="scientific">Cellulomonas composti</name>
    <dbReference type="NCBI Taxonomy" id="266130"/>
    <lineage>
        <taxon>Bacteria</taxon>
        <taxon>Bacillati</taxon>
        <taxon>Actinomycetota</taxon>
        <taxon>Actinomycetes</taxon>
        <taxon>Micrococcales</taxon>
        <taxon>Cellulomonadaceae</taxon>
        <taxon>Cellulomonas</taxon>
    </lineage>
</organism>
<protein>
    <submittedName>
        <fullName evidence="2">Uncharacterized protein</fullName>
    </submittedName>
</protein>